<dbReference type="GO" id="GO:0015174">
    <property type="term" value="F:basic amino acid transmembrane transporter activity"/>
    <property type="evidence" value="ECO:0007669"/>
    <property type="project" value="TreeGrafter"/>
</dbReference>
<evidence type="ECO:0000259" key="9">
    <source>
        <dbReference type="PROSITE" id="PS50850"/>
    </source>
</evidence>
<dbReference type="Gene3D" id="1.20.1720.10">
    <property type="entry name" value="Multidrug resistance protein D"/>
    <property type="match status" value="1"/>
</dbReference>
<evidence type="ECO:0000313" key="11">
    <source>
        <dbReference type="Proteomes" id="UP000054144"/>
    </source>
</evidence>
<dbReference type="FunFam" id="1.20.1720.10:FF:000013">
    <property type="entry name" value="Related to multidrug resistance proteins"/>
    <property type="match status" value="1"/>
</dbReference>
<evidence type="ECO:0000256" key="3">
    <source>
        <dbReference type="ARBA" id="ARBA00022448"/>
    </source>
</evidence>
<organism evidence="10 11">
    <name type="scientific">Fistulina hepatica ATCC 64428</name>
    <dbReference type="NCBI Taxonomy" id="1128425"/>
    <lineage>
        <taxon>Eukaryota</taxon>
        <taxon>Fungi</taxon>
        <taxon>Dikarya</taxon>
        <taxon>Basidiomycota</taxon>
        <taxon>Agaricomycotina</taxon>
        <taxon>Agaricomycetes</taxon>
        <taxon>Agaricomycetidae</taxon>
        <taxon>Agaricales</taxon>
        <taxon>Fistulinaceae</taxon>
        <taxon>Fistulina</taxon>
    </lineage>
</organism>
<evidence type="ECO:0000256" key="4">
    <source>
        <dbReference type="ARBA" id="ARBA00022692"/>
    </source>
</evidence>
<dbReference type="GO" id="GO:0012505">
    <property type="term" value="C:endomembrane system"/>
    <property type="evidence" value="ECO:0007669"/>
    <property type="project" value="UniProtKB-SubCell"/>
</dbReference>
<sequence length="492" mass="52314">VVPLTIGIFLAAMDTTIVLSSYATIGSDMNQLQNTSWIATGYMLTSTSFQALYGKLSDIFGRKSCLLFAYTVFAIGCLLCGISRNLTELVASRALAGAGGGGMTTIVSIIVSDLVPLRSRGTWQGMLNIIYATGAATGAPLGGILTDSIGWRWAFLIQVPASVLAIICVAVLLRLPKTDKSHFKEKLKRVDFSGAITLVLFIFFLLLGLDRGGNVAWSDKWTLITLGVFVVSFVLFCWIEHIATEPFAPHRVIANPALFACLASNFFEFFAVTSVLFQVSLYFQAVRGATAAQAGMFLLPSIFAGVLGSLGGGLVMQASGRYYWLTLSSFIALTGGMIVLAMFTGTVSHSMVGLSVALITLSLGNGSGVTTTLIALIANAGKADQALATAASYLFRSLGQVCGLAVSSTVTQGILRGTLREKLASSGLDVDAIVSRVRESLAYLDELDAHTRSIVRSSYEDALSKTFWFLAIAATATIVTSAYIREKPLEAR</sequence>
<dbReference type="EMBL" id="KN881833">
    <property type="protein sequence ID" value="KIY48446.1"/>
    <property type="molecule type" value="Genomic_DNA"/>
</dbReference>
<dbReference type="PANTHER" id="PTHR23501">
    <property type="entry name" value="MAJOR FACILITATOR SUPERFAMILY"/>
    <property type="match status" value="1"/>
</dbReference>
<evidence type="ECO:0000256" key="7">
    <source>
        <dbReference type="SAM" id="Phobius"/>
    </source>
</evidence>
<keyword evidence="4 7" id="KW-0812">Transmembrane</keyword>
<feature type="non-terminal residue" evidence="10">
    <location>
        <position position="1"/>
    </location>
</feature>
<comment type="similarity">
    <text evidence="2">Belongs to the major facilitator superfamily.</text>
</comment>
<evidence type="ECO:0000256" key="5">
    <source>
        <dbReference type="ARBA" id="ARBA00022989"/>
    </source>
</evidence>
<feature type="transmembrane region" description="Helical" evidence="7">
    <location>
        <begin position="322"/>
        <end position="344"/>
    </location>
</feature>
<comment type="subcellular location">
    <subcellularLocation>
        <location evidence="1">Endomembrane system</location>
        <topology evidence="1">Multi-pass membrane protein</topology>
    </subcellularLocation>
</comment>
<dbReference type="Gene3D" id="1.20.1250.20">
    <property type="entry name" value="MFS general substrate transporter like domains"/>
    <property type="match status" value="1"/>
</dbReference>
<evidence type="ECO:0000256" key="1">
    <source>
        <dbReference type="ARBA" id="ARBA00004127"/>
    </source>
</evidence>
<proteinExistence type="inferred from homology"/>
<name>A0A0D7AEZ4_9AGAR</name>
<keyword evidence="8" id="KW-0732">Signal</keyword>
<keyword evidence="3" id="KW-0813">Transport</keyword>
<feature type="transmembrane region" description="Helical" evidence="7">
    <location>
        <begin position="252"/>
        <end position="277"/>
    </location>
</feature>
<feature type="transmembrane region" description="Helical" evidence="7">
    <location>
        <begin position="90"/>
        <end position="115"/>
    </location>
</feature>
<feature type="chain" id="PRO_5002316264" evidence="8">
    <location>
        <begin position="21"/>
        <end position="492"/>
    </location>
</feature>
<keyword evidence="5 7" id="KW-1133">Transmembrane helix</keyword>
<dbReference type="Proteomes" id="UP000054144">
    <property type="component" value="Unassembled WGS sequence"/>
</dbReference>
<feature type="transmembrane region" description="Helical" evidence="7">
    <location>
        <begin position="221"/>
        <end position="240"/>
    </location>
</feature>
<dbReference type="AlphaFoldDB" id="A0A0D7AEZ4"/>
<feature type="transmembrane region" description="Helical" evidence="7">
    <location>
        <begin position="192"/>
        <end position="209"/>
    </location>
</feature>
<feature type="transmembrane region" description="Helical" evidence="7">
    <location>
        <begin position="393"/>
        <end position="415"/>
    </location>
</feature>
<evidence type="ECO:0000256" key="6">
    <source>
        <dbReference type="ARBA" id="ARBA00023136"/>
    </source>
</evidence>
<feature type="transmembrane region" description="Helical" evidence="7">
    <location>
        <begin position="65"/>
        <end position="84"/>
    </location>
</feature>
<dbReference type="GO" id="GO:0000329">
    <property type="term" value="C:fungal-type vacuole membrane"/>
    <property type="evidence" value="ECO:0007669"/>
    <property type="project" value="TreeGrafter"/>
</dbReference>
<dbReference type="InterPro" id="IPR036259">
    <property type="entry name" value="MFS_trans_sf"/>
</dbReference>
<protein>
    <submittedName>
        <fullName evidence="10">MFS general substrate transporter</fullName>
    </submittedName>
</protein>
<evidence type="ECO:0000256" key="8">
    <source>
        <dbReference type="SAM" id="SignalP"/>
    </source>
</evidence>
<feature type="transmembrane region" description="Helical" evidence="7">
    <location>
        <begin position="151"/>
        <end position="172"/>
    </location>
</feature>
<feature type="transmembrane region" description="Helical" evidence="7">
    <location>
        <begin position="466"/>
        <end position="484"/>
    </location>
</feature>
<dbReference type="Pfam" id="PF07690">
    <property type="entry name" value="MFS_1"/>
    <property type="match status" value="1"/>
</dbReference>
<dbReference type="PANTHER" id="PTHR23501:SF84">
    <property type="entry name" value="VACUOLAR MEMBRANE AMINO ACID UPTAKE TRANSPORTER FNX2"/>
    <property type="match status" value="1"/>
</dbReference>
<dbReference type="InterPro" id="IPR020846">
    <property type="entry name" value="MFS_dom"/>
</dbReference>
<evidence type="ECO:0000256" key="2">
    <source>
        <dbReference type="ARBA" id="ARBA00008335"/>
    </source>
</evidence>
<feature type="signal peptide" evidence="8">
    <location>
        <begin position="1"/>
        <end position="20"/>
    </location>
</feature>
<gene>
    <name evidence="10" type="ORF">FISHEDRAFT_43250</name>
</gene>
<dbReference type="OrthoDB" id="3437016at2759"/>
<evidence type="ECO:0000313" key="10">
    <source>
        <dbReference type="EMBL" id="KIY48446.1"/>
    </source>
</evidence>
<reference evidence="10 11" key="1">
    <citation type="journal article" date="2015" name="Fungal Genet. Biol.">
        <title>Evolution of novel wood decay mechanisms in Agaricales revealed by the genome sequences of Fistulina hepatica and Cylindrobasidium torrendii.</title>
        <authorList>
            <person name="Floudas D."/>
            <person name="Held B.W."/>
            <person name="Riley R."/>
            <person name="Nagy L.G."/>
            <person name="Koehler G."/>
            <person name="Ransdell A.S."/>
            <person name="Younus H."/>
            <person name="Chow J."/>
            <person name="Chiniquy J."/>
            <person name="Lipzen A."/>
            <person name="Tritt A."/>
            <person name="Sun H."/>
            <person name="Haridas S."/>
            <person name="LaButti K."/>
            <person name="Ohm R.A."/>
            <person name="Kues U."/>
            <person name="Blanchette R.A."/>
            <person name="Grigoriev I.V."/>
            <person name="Minto R.E."/>
            <person name="Hibbett D.S."/>
        </authorList>
    </citation>
    <scope>NUCLEOTIDE SEQUENCE [LARGE SCALE GENOMIC DNA]</scope>
    <source>
        <strain evidence="10 11">ATCC 64428</strain>
    </source>
</reference>
<feature type="transmembrane region" description="Helical" evidence="7">
    <location>
        <begin position="297"/>
        <end position="315"/>
    </location>
</feature>
<accession>A0A0D7AEZ4</accession>
<keyword evidence="11" id="KW-1185">Reference proteome</keyword>
<dbReference type="PROSITE" id="PS50850">
    <property type="entry name" value="MFS"/>
    <property type="match status" value="1"/>
</dbReference>
<dbReference type="SUPFAM" id="SSF103473">
    <property type="entry name" value="MFS general substrate transporter"/>
    <property type="match status" value="1"/>
</dbReference>
<keyword evidence="6 7" id="KW-0472">Membrane</keyword>
<feature type="transmembrane region" description="Helical" evidence="7">
    <location>
        <begin position="127"/>
        <end position="145"/>
    </location>
</feature>
<dbReference type="InterPro" id="IPR011701">
    <property type="entry name" value="MFS"/>
</dbReference>
<feature type="domain" description="Major facilitator superfamily (MFS) profile" evidence="9">
    <location>
        <begin position="1"/>
        <end position="489"/>
    </location>
</feature>
<feature type="transmembrane region" description="Helical" evidence="7">
    <location>
        <begin position="356"/>
        <end position="381"/>
    </location>
</feature>